<feature type="region of interest" description="Disordered" evidence="1">
    <location>
        <begin position="94"/>
        <end position="117"/>
    </location>
</feature>
<dbReference type="InterPro" id="IPR057999">
    <property type="entry name" value="Gp49"/>
</dbReference>
<gene>
    <name evidence="2" type="ORF">UFOVP803_5</name>
</gene>
<name>A0A6J5NW65_9CAUD</name>
<accession>A0A6J5NW65</accession>
<organism evidence="2">
    <name type="scientific">uncultured Caudovirales phage</name>
    <dbReference type="NCBI Taxonomy" id="2100421"/>
    <lineage>
        <taxon>Viruses</taxon>
        <taxon>Duplodnaviria</taxon>
        <taxon>Heunggongvirae</taxon>
        <taxon>Uroviricota</taxon>
        <taxon>Caudoviricetes</taxon>
        <taxon>Peduoviridae</taxon>
        <taxon>Maltschvirus</taxon>
        <taxon>Maltschvirus maltsch</taxon>
    </lineage>
</organism>
<dbReference type="Pfam" id="PF25690">
    <property type="entry name" value="Phage_gp49"/>
    <property type="match status" value="1"/>
</dbReference>
<proteinExistence type="predicted"/>
<protein>
    <submittedName>
        <fullName evidence="2">Uncharacterized protein</fullName>
    </submittedName>
</protein>
<evidence type="ECO:0000256" key="1">
    <source>
        <dbReference type="SAM" id="MobiDB-lite"/>
    </source>
</evidence>
<dbReference type="EMBL" id="LR796747">
    <property type="protein sequence ID" value="CAB4163227.1"/>
    <property type="molecule type" value="Genomic_DNA"/>
</dbReference>
<feature type="compositionally biased region" description="Basic and acidic residues" evidence="1">
    <location>
        <begin position="96"/>
        <end position="117"/>
    </location>
</feature>
<sequence>MSNFLEGYEDVNARITRIHAEFPSCRIITHIEDIDVVKGYVLVKAEFFKEFEDHVPSFSDYALEMRSDRGVNLHFWVENGITSAIGRVIGLASPSKDPKTAARPTRQDMEKVERLSTSDVSELKKSDAWTSIPSWDTKEAAENAGMPTLGTAIDTIKDSLGGAIVADPTQCKHGQRNFKSGVSKKTNKPYAGWYCPNGIVSHQCEVVWGVLDADGKWQVQK</sequence>
<evidence type="ECO:0000313" key="2">
    <source>
        <dbReference type="EMBL" id="CAB4163227.1"/>
    </source>
</evidence>
<reference evidence="2" key="1">
    <citation type="submission" date="2020-04" db="EMBL/GenBank/DDBJ databases">
        <authorList>
            <person name="Chiriac C."/>
            <person name="Salcher M."/>
            <person name="Ghai R."/>
            <person name="Kavagutti S V."/>
        </authorList>
    </citation>
    <scope>NUCLEOTIDE SEQUENCE</scope>
</reference>